<evidence type="ECO:0000313" key="1">
    <source>
        <dbReference type="EMBL" id="MBT0725382.1"/>
    </source>
</evidence>
<dbReference type="RefSeq" id="WP_214238031.1">
    <property type="nucleotide sequence ID" value="NZ_JABBFR010000022.1"/>
</dbReference>
<evidence type="ECO:0000313" key="2">
    <source>
        <dbReference type="Proteomes" id="UP000790096"/>
    </source>
</evidence>
<sequence>MVDMTINQPDVLAEVEQQFKRYELALTTNDTVVLDELFWHSPHTVRLGAGENLYGIEDIQAFRASRPAVNLDRCLRNTVITTYGDEMAVCSTEFTRDNTPKIGRQQQTWVKFAQGWRIVAAHVSLMS</sequence>
<accession>A0ABS5SZP4</accession>
<proteinExistence type="predicted"/>
<protein>
    <submittedName>
        <fullName evidence="1">Oxalurate catabolism protein HpxZ</fullName>
    </submittedName>
</protein>
<dbReference type="EMBL" id="JABBFR010000022">
    <property type="protein sequence ID" value="MBT0725382.1"/>
    <property type="molecule type" value="Genomic_DNA"/>
</dbReference>
<dbReference type="Gene3D" id="3.10.450.50">
    <property type="match status" value="1"/>
</dbReference>
<dbReference type="InterPro" id="IPR024507">
    <property type="entry name" value="AtzH-like"/>
</dbReference>
<dbReference type="NCBIfam" id="NF033625">
    <property type="entry name" value="HpxZ"/>
    <property type="match status" value="1"/>
</dbReference>
<organism evidence="1 2">
    <name type="scientific">Rosenbergiella gaditana</name>
    <dbReference type="NCBI Taxonomy" id="2726987"/>
    <lineage>
        <taxon>Bacteria</taxon>
        <taxon>Pseudomonadati</taxon>
        <taxon>Pseudomonadota</taxon>
        <taxon>Gammaproteobacteria</taxon>
        <taxon>Enterobacterales</taxon>
        <taxon>Erwiniaceae</taxon>
        <taxon>Rosenbergiella</taxon>
    </lineage>
</organism>
<dbReference type="Proteomes" id="UP000790096">
    <property type="component" value="Unassembled WGS sequence"/>
</dbReference>
<keyword evidence="2" id="KW-1185">Reference proteome</keyword>
<dbReference type="InterPro" id="IPR032710">
    <property type="entry name" value="NTF2-like_dom_sf"/>
</dbReference>
<dbReference type="SUPFAM" id="SSF54427">
    <property type="entry name" value="NTF2-like"/>
    <property type="match status" value="1"/>
</dbReference>
<name>A0ABS5SZP4_9GAMM</name>
<comment type="caution">
    <text evidence="1">The sequence shown here is derived from an EMBL/GenBank/DDBJ whole genome shotgun (WGS) entry which is preliminary data.</text>
</comment>
<gene>
    <name evidence="1" type="primary">hpxZ</name>
    <name evidence="1" type="ORF">HH682_13335</name>
</gene>
<dbReference type="Pfam" id="PF11533">
    <property type="entry name" value="AtzH-like"/>
    <property type="match status" value="1"/>
</dbReference>
<reference evidence="1 2" key="1">
    <citation type="submission" date="2020-04" db="EMBL/GenBank/DDBJ databases">
        <title>Genome sequencing of Rosenbergiella species.</title>
        <authorList>
            <person name="Alvarez-Perez S."/>
            <person name="Lievens B."/>
        </authorList>
    </citation>
    <scope>NUCLEOTIDE SEQUENCE [LARGE SCALE GENOMIC DNA]</scope>
    <source>
        <strain evidence="1 2">S61</strain>
    </source>
</reference>